<evidence type="ECO:0000259" key="9">
    <source>
        <dbReference type="PROSITE" id="PS51285"/>
    </source>
</evidence>
<evidence type="ECO:0000256" key="7">
    <source>
        <dbReference type="SAM" id="MobiDB-lite"/>
    </source>
</evidence>
<dbReference type="HOGENOM" id="CLU_000288_63_49_1"/>
<keyword evidence="1" id="KW-0723">Serine/threonine-protein kinase</keyword>
<feature type="domain" description="Protein kinase" evidence="8">
    <location>
        <begin position="93"/>
        <end position="349"/>
    </location>
</feature>
<dbReference type="SUPFAM" id="SSF56112">
    <property type="entry name" value="Protein kinase-like (PK-like)"/>
    <property type="match status" value="1"/>
</dbReference>
<dbReference type="FunFam" id="1.10.510.10:FF:000048">
    <property type="entry name" value="Protein kinase C"/>
    <property type="match status" value="1"/>
</dbReference>
<evidence type="ECO:0000313" key="12">
    <source>
        <dbReference type="Proteomes" id="UP000001744"/>
    </source>
</evidence>
<dbReference type="OrthoDB" id="63267at2759"/>
<dbReference type="Gene3D" id="3.30.200.20">
    <property type="entry name" value="Phosphorylase Kinase, domain 1"/>
    <property type="match status" value="1"/>
</dbReference>
<dbReference type="InterPro" id="IPR011009">
    <property type="entry name" value="Kinase-like_dom_sf"/>
</dbReference>
<evidence type="ECO:0000313" key="11">
    <source>
        <dbReference type="JaponicusDB" id="SJAG_01047"/>
    </source>
</evidence>
<dbReference type="STRING" id="402676.B6JXC0"/>
<dbReference type="OMA" id="KGSIFAM"/>
<dbReference type="GO" id="GO:0038202">
    <property type="term" value="P:TORC1 signaling"/>
    <property type="evidence" value="ECO:0000318"/>
    <property type="project" value="GO_Central"/>
</dbReference>
<dbReference type="Proteomes" id="UP000001744">
    <property type="component" value="Unassembled WGS sequence"/>
</dbReference>
<feature type="domain" description="AGC-kinase C-terminal" evidence="9">
    <location>
        <begin position="350"/>
        <end position="425"/>
    </location>
</feature>
<dbReference type="SMART" id="SM00220">
    <property type="entry name" value="S_TKc"/>
    <property type="match status" value="1"/>
</dbReference>
<dbReference type="GO" id="GO:0005524">
    <property type="term" value="F:ATP binding"/>
    <property type="evidence" value="ECO:0007669"/>
    <property type="project" value="UniProtKB-KW"/>
</dbReference>
<dbReference type="CDD" id="cd05123">
    <property type="entry name" value="STKc_AGC"/>
    <property type="match status" value="1"/>
</dbReference>
<proteinExistence type="predicted"/>
<evidence type="ECO:0000256" key="5">
    <source>
        <dbReference type="ARBA" id="ARBA00022777"/>
    </source>
</evidence>
<dbReference type="AlphaFoldDB" id="B6JXC0"/>
<organism evidence="10 12">
    <name type="scientific">Schizosaccharomyces japonicus (strain yFS275 / FY16936)</name>
    <name type="common">Fission yeast</name>
    <dbReference type="NCBI Taxonomy" id="402676"/>
    <lineage>
        <taxon>Eukaryota</taxon>
        <taxon>Fungi</taxon>
        <taxon>Dikarya</taxon>
        <taxon>Ascomycota</taxon>
        <taxon>Taphrinomycotina</taxon>
        <taxon>Schizosaccharomycetes</taxon>
        <taxon>Schizosaccharomycetales</taxon>
        <taxon>Schizosaccharomycetaceae</taxon>
        <taxon>Schizosaccharomyces</taxon>
    </lineage>
</organism>
<evidence type="ECO:0000313" key="10">
    <source>
        <dbReference type="EMBL" id="EEB06021.1"/>
    </source>
</evidence>
<feature type="region of interest" description="Disordered" evidence="7">
    <location>
        <begin position="39"/>
        <end position="58"/>
    </location>
</feature>
<dbReference type="GO" id="GO:0004674">
    <property type="term" value="F:protein serine/threonine kinase activity"/>
    <property type="evidence" value="ECO:0000318"/>
    <property type="project" value="GO_Central"/>
</dbReference>
<evidence type="ECO:0000259" key="8">
    <source>
        <dbReference type="PROSITE" id="PS50011"/>
    </source>
</evidence>
<dbReference type="JaponicusDB" id="SJAG_01047">
    <property type="gene designation" value="psk1"/>
</dbReference>
<dbReference type="GO" id="GO:0004711">
    <property type="term" value="F:ribosomal protein S6 kinase activity"/>
    <property type="evidence" value="ECO:0007669"/>
    <property type="project" value="EnsemblFungi"/>
</dbReference>
<evidence type="ECO:0000256" key="1">
    <source>
        <dbReference type="ARBA" id="ARBA00022527"/>
    </source>
</evidence>
<dbReference type="PROSITE" id="PS00108">
    <property type="entry name" value="PROTEIN_KINASE_ST"/>
    <property type="match status" value="1"/>
</dbReference>
<protein>
    <submittedName>
        <fullName evidence="10">AGC/RSK/P70 protein kinase Psk1</fullName>
    </submittedName>
</protein>
<keyword evidence="4" id="KW-0547">Nucleotide-binding</keyword>
<keyword evidence="2" id="KW-0597">Phosphoprotein</keyword>
<dbReference type="GeneID" id="7048291"/>
<dbReference type="eggNOG" id="KOG0598">
    <property type="taxonomic scope" value="Eukaryota"/>
</dbReference>
<evidence type="ECO:0000256" key="6">
    <source>
        <dbReference type="ARBA" id="ARBA00022840"/>
    </source>
</evidence>
<dbReference type="InterPro" id="IPR017892">
    <property type="entry name" value="Pkinase_C"/>
</dbReference>
<gene>
    <name evidence="11" type="primary">psk1</name>
    <name evidence="10" type="ORF">SJAG_01047</name>
</gene>
<dbReference type="InterPro" id="IPR000719">
    <property type="entry name" value="Prot_kinase_dom"/>
</dbReference>
<dbReference type="RefSeq" id="XP_002172314.1">
    <property type="nucleotide sequence ID" value="XM_002172278.2"/>
</dbReference>
<dbReference type="SMART" id="SM00133">
    <property type="entry name" value="S_TK_X"/>
    <property type="match status" value="1"/>
</dbReference>
<evidence type="ECO:0000256" key="4">
    <source>
        <dbReference type="ARBA" id="ARBA00022741"/>
    </source>
</evidence>
<sequence length="435" mass="49505">MPVFEFDEQDGFGDSHRAAWESDDELAEDALELGTHCDTCNKNGKKSEAEDVHDDSTDGETVEYKLAENGDIVLEEGEEDIRVPRRKMKPNDFQPITTLGRGSYGKVLLVKQKSSGKLFAQKQLKKASIFLRSKGIEQTRNERQILEEVKHPFICRLFYAFQDHDRLYLILQYAPGGELFSHLANERMLPENVVAFYSGELILALIHLHKLGIVYRDLKPENCLLDAEGHVLLTDFGLSKVAEPGADCRSFVGTKEYCAPEVLLEKPYDHAVDWWSMGILIYDLLVGSPPFVGNSYKRIVEKITRSRPNIPFYVSPDARDLITKLLKKNPKQRLGANGRYEAIFKHRMYRKIDWKKLERRELTPPIVPCITNLEAAENFSEEFTKMPVTATPIDHQTPFTRDGLTVTPNFKGFTYVASPTFLQSDIMSGSPLSRL</sequence>
<dbReference type="PANTHER" id="PTHR24351">
    <property type="entry name" value="RIBOSOMAL PROTEIN S6 KINASE"/>
    <property type="match status" value="1"/>
</dbReference>
<dbReference type="Pfam" id="PF00069">
    <property type="entry name" value="Pkinase"/>
    <property type="match status" value="1"/>
</dbReference>
<dbReference type="VEuPathDB" id="FungiDB:SJAG_01047"/>
<dbReference type="FunFam" id="3.30.200.20:FF:000042">
    <property type="entry name" value="Aurora kinase A"/>
    <property type="match status" value="1"/>
</dbReference>
<dbReference type="Pfam" id="PF00433">
    <property type="entry name" value="Pkinase_C"/>
    <property type="match status" value="1"/>
</dbReference>
<evidence type="ECO:0000256" key="3">
    <source>
        <dbReference type="ARBA" id="ARBA00022679"/>
    </source>
</evidence>
<name>B6JXC0_SCHJY</name>
<accession>B6JXC0</accession>
<dbReference type="InterPro" id="IPR008271">
    <property type="entry name" value="Ser/Thr_kinase_AS"/>
</dbReference>
<keyword evidence="3" id="KW-0808">Transferase</keyword>
<feature type="compositionally biased region" description="Basic and acidic residues" evidence="7">
    <location>
        <begin position="45"/>
        <end position="58"/>
    </location>
</feature>
<reference evidence="10 12" key="1">
    <citation type="journal article" date="2011" name="Science">
        <title>Comparative functional genomics of the fission yeasts.</title>
        <authorList>
            <person name="Rhind N."/>
            <person name="Chen Z."/>
            <person name="Yassour M."/>
            <person name="Thompson D.A."/>
            <person name="Haas B.J."/>
            <person name="Habib N."/>
            <person name="Wapinski I."/>
            <person name="Roy S."/>
            <person name="Lin M.F."/>
            <person name="Heiman D.I."/>
            <person name="Young S.K."/>
            <person name="Furuya K."/>
            <person name="Guo Y."/>
            <person name="Pidoux A."/>
            <person name="Chen H.M."/>
            <person name="Robbertse B."/>
            <person name="Goldberg J.M."/>
            <person name="Aoki K."/>
            <person name="Bayne E.H."/>
            <person name="Berlin A.M."/>
            <person name="Desjardins C.A."/>
            <person name="Dobbs E."/>
            <person name="Dukaj L."/>
            <person name="Fan L."/>
            <person name="FitzGerald M.G."/>
            <person name="French C."/>
            <person name="Gujja S."/>
            <person name="Hansen K."/>
            <person name="Keifenheim D."/>
            <person name="Levin J.Z."/>
            <person name="Mosher R.A."/>
            <person name="Mueller C.A."/>
            <person name="Pfiffner J."/>
            <person name="Priest M."/>
            <person name="Russ C."/>
            <person name="Smialowska A."/>
            <person name="Swoboda P."/>
            <person name="Sykes S.M."/>
            <person name="Vaughn M."/>
            <person name="Vengrova S."/>
            <person name="Yoder R."/>
            <person name="Zeng Q."/>
            <person name="Allshire R."/>
            <person name="Baulcombe D."/>
            <person name="Birren B.W."/>
            <person name="Brown W."/>
            <person name="Ekwall K."/>
            <person name="Kellis M."/>
            <person name="Leatherwood J."/>
            <person name="Levin H."/>
            <person name="Margalit H."/>
            <person name="Martienssen R."/>
            <person name="Nieduszynski C.A."/>
            <person name="Spatafora J.W."/>
            <person name="Friedman N."/>
            <person name="Dalgaard J.Z."/>
            <person name="Baumann P."/>
            <person name="Niki H."/>
            <person name="Regev A."/>
            <person name="Nusbaum C."/>
        </authorList>
    </citation>
    <scope>NUCLEOTIDE SEQUENCE [LARGE SCALE GENOMIC DNA]</scope>
    <source>
        <strain evidence="12">yFS275 / FY16936</strain>
    </source>
</reference>
<evidence type="ECO:0000256" key="2">
    <source>
        <dbReference type="ARBA" id="ARBA00022553"/>
    </source>
</evidence>
<dbReference type="PROSITE" id="PS50011">
    <property type="entry name" value="PROTEIN_KINASE_DOM"/>
    <property type="match status" value="1"/>
</dbReference>
<dbReference type="InterPro" id="IPR045270">
    <property type="entry name" value="STKc_AGC"/>
</dbReference>
<keyword evidence="12" id="KW-1185">Reference proteome</keyword>
<dbReference type="InterPro" id="IPR000961">
    <property type="entry name" value="AGC-kinase_C"/>
</dbReference>
<dbReference type="PROSITE" id="PS51285">
    <property type="entry name" value="AGC_KINASE_CTER"/>
    <property type="match status" value="1"/>
</dbReference>
<dbReference type="GO" id="GO:0005737">
    <property type="term" value="C:cytoplasm"/>
    <property type="evidence" value="ECO:0000318"/>
    <property type="project" value="GO_Central"/>
</dbReference>
<dbReference type="Gene3D" id="1.10.510.10">
    <property type="entry name" value="Transferase(Phosphotransferase) domain 1"/>
    <property type="match status" value="1"/>
</dbReference>
<dbReference type="GO" id="GO:0005654">
    <property type="term" value="C:nucleoplasm"/>
    <property type="evidence" value="ECO:0000318"/>
    <property type="project" value="GO_Central"/>
</dbReference>
<dbReference type="EMBL" id="KE651166">
    <property type="protein sequence ID" value="EEB06021.1"/>
    <property type="molecule type" value="Genomic_DNA"/>
</dbReference>
<keyword evidence="5 10" id="KW-0418">Kinase</keyword>
<keyword evidence="6" id="KW-0067">ATP-binding</keyword>